<dbReference type="Proteomes" id="UP001228049">
    <property type="component" value="Unassembled WGS sequence"/>
</dbReference>
<gene>
    <name evidence="1" type="ORF">KUDE01_018908</name>
</gene>
<protein>
    <submittedName>
        <fullName evidence="1">LINE-1 retrotransposable element ORF1 protein</fullName>
    </submittedName>
</protein>
<comment type="caution">
    <text evidence="1">The sequence shown here is derived from an EMBL/GenBank/DDBJ whole genome shotgun (WGS) entry which is preliminary data.</text>
</comment>
<proteinExistence type="predicted"/>
<evidence type="ECO:0000313" key="1">
    <source>
        <dbReference type="EMBL" id="KAK1893444.1"/>
    </source>
</evidence>
<organism evidence="1 2">
    <name type="scientific">Dissostichus eleginoides</name>
    <name type="common">Patagonian toothfish</name>
    <name type="synonym">Dissostichus amissus</name>
    <dbReference type="NCBI Taxonomy" id="100907"/>
    <lineage>
        <taxon>Eukaryota</taxon>
        <taxon>Metazoa</taxon>
        <taxon>Chordata</taxon>
        <taxon>Craniata</taxon>
        <taxon>Vertebrata</taxon>
        <taxon>Euteleostomi</taxon>
        <taxon>Actinopterygii</taxon>
        <taxon>Neopterygii</taxon>
        <taxon>Teleostei</taxon>
        <taxon>Neoteleostei</taxon>
        <taxon>Acanthomorphata</taxon>
        <taxon>Eupercaria</taxon>
        <taxon>Perciformes</taxon>
        <taxon>Notothenioidei</taxon>
        <taxon>Nototheniidae</taxon>
        <taxon>Dissostichus</taxon>
    </lineage>
</organism>
<dbReference type="AlphaFoldDB" id="A0AAD9C4V8"/>
<dbReference type="Gene3D" id="3.30.250.20">
    <property type="entry name" value="L1 transposable element, C-terminal domain"/>
    <property type="match status" value="1"/>
</dbReference>
<evidence type="ECO:0000313" key="2">
    <source>
        <dbReference type="Proteomes" id="UP001228049"/>
    </source>
</evidence>
<dbReference type="InterPro" id="IPR042566">
    <property type="entry name" value="L1_C"/>
</dbReference>
<sequence>MQLAREKGPLMYRGAEIHIYADYSAEVARKRAAFTPSSPRFQPPLPAKLRVVVDGTRHEFNSPAEAAAFLERRQPAAN</sequence>
<dbReference type="EMBL" id="JASDAP010000011">
    <property type="protein sequence ID" value="KAK1893444.1"/>
    <property type="molecule type" value="Genomic_DNA"/>
</dbReference>
<name>A0AAD9C4V8_DISEL</name>
<keyword evidence="2" id="KW-1185">Reference proteome</keyword>
<reference evidence="1" key="1">
    <citation type="submission" date="2023-04" db="EMBL/GenBank/DDBJ databases">
        <title>Chromosome-level genome of Chaenocephalus aceratus.</title>
        <authorList>
            <person name="Park H."/>
        </authorList>
    </citation>
    <scope>NUCLEOTIDE SEQUENCE</scope>
    <source>
        <strain evidence="1">DE</strain>
        <tissue evidence="1">Muscle</tissue>
    </source>
</reference>
<accession>A0AAD9C4V8</accession>